<evidence type="ECO:0000256" key="2">
    <source>
        <dbReference type="SAM" id="MobiDB-lite"/>
    </source>
</evidence>
<gene>
    <name evidence="4" type="ORF">JD78_00890</name>
</gene>
<feature type="coiled-coil region" evidence="1">
    <location>
        <begin position="100"/>
        <end position="127"/>
    </location>
</feature>
<sequence length="205" mass="20904">MSAPARTTSGRAGAPRARTATTGPVQVPRTAPSRRSGPVPRPQLRLVPGDAGASRPVPRPARRTVRRRAPFVLLVVGLLVATTLGLLLLNTAIAVDSLEATRQRTANAEQAQEVARLEQRVVAADSAAELARAATEEGLVPPGSAGHLVLSPDGTSVLVGTAVPAPAPEPASPGDTTTTEDTVSPQDASPPPNDTAPQNAQTPGN</sequence>
<keyword evidence="3" id="KW-1133">Transmembrane helix</keyword>
<dbReference type="AlphaFoldDB" id="A0A562IMY2"/>
<keyword evidence="1" id="KW-0175">Coiled coil</keyword>
<accession>A0A562IMY2</accession>
<feature type="region of interest" description="Disordered" evidence="2">
    <location>
        <begin position="157"/>
        <end position="205"/>
    </location>
</feature>
<feature type="compositionally biased region" description="Polar residues" evidence="2">
    <location>
        <begin position="195"/>
        <end position="205"/>
    </location>
</feature>
<keyword evidence="3" id="KW-0812">Transmembrane</keyword>
<keyword evidence="3" id="KW-0472">Membrane</keyword>
<feature type="compositionally biased region" description="Low complexity" evidence="2">
    <location>
        <begin position="1"/>
        <end position="24"/>
    </location>
</feature>
<evidence type="ECO:0008006" key="6">
    <source>
        <dbReference type="Google" id="ProtNLM"/>
    </source>
</evidence>
<dbReference type="EMBL" id="VLKF01000001">
    <property type="protein sequence ID" value="TWH72379.1"/>
    <property type="molecule type" value="Genomic_DNA"/>
</dbReference>
<evidence type="ECO:0000256" key="1">
    <source>
        <dbReference type="SAM" id="Coils"/>
    </source>
</evidence>
<evidence type="ECO:0000313" key="4">
    <source>
        <dbReference type="EMBL" id="TWH72379.1"/>
    </source>
</evidence>
<organism evidence="4 5">
    <name type="scientific">Modestobacter roseus</name>
    <dbReference type="NCBI Taxonomy" id="1181884"/>
    <lineage>
        <taxon>Bacteria</taxon>
        <taxon>Bacillati</taxon>
        <taxon>Actinomycetota</taxon>
        <taxon>Actinomycetes</taxon>
        <taxon>Geodermatophilales</taxon>
        <taxon>Geodermatophilaceae</taxon>
        <taxon>Modestobacter</taxon>
    </lineage>
</organism>
<evidence type="ECO:0000313" key="5">
    <source>
        <dbReference type="Proteomes" id="UP000321490"/>
    </source>
</evidence>
<name>A0A562IMY2_9ACTN</name>
<keyword evidence="5" id="KW-1185">Reference proteome</keyword>
<dbReference type="OrthoDB" id="5198184at2"/>
<feature type="region of interest" description="Disordered" evidence="2">
    <location>
        <begin position="1"/>
        <end position="61"/>
    </location>
</feature>
<dbReference type="RefSeq" id="WP_153357001.1">
    <property type="nucleotide sequence ID" value="NZ_ML762480.1"/>
</dbReference>
<reference evidence="4 5" key="1">
    <citation type="submission" date="2019-07" db="EMBL/GenBank/DDBJ databases">
        <title>R&amp;d 2014.</title>
        <authorList>
            <person name="Klenk H.-P."/>
        </authorList>
    </citation>
    <scope>NUCLEOTIDE SEQUENCE [LARGE SCALE GENOMIC DNA]</scope>
    <source>
        <strain evidence="4 5">DSM 45764</strain>
    </source>
</reference>
<feature type="compositionally biased region" description="Polar residues" evidence="2">
    <location>
        <begin position="174"/>
        <end position="187"/>
    </location>
</feature>
<proteinExistence type="predicted"/>
<dbReference type="Proteomes" id="UP000321490">
    <property type="component" value="Unassembled WGS sequence"/>
</dbReference>
<evidence type="ECO:0000256" key="3">
    <source>
        <dbReference type="SAM" id="Phobius"/>
    </source>
</evidence>
<protein>
    <recommendedName>
        <fullName evidence="6">Cell division protein FtsB</fullName>
    </recommendedName>
</protein>
<feature type="transmembrane region" description="Helical" evidence="3">
    <location>
        <begin position="71"/>
        <end position="95"/>
    </location>
</feature>
<comment type="caution">
    <text evidence="4">The sequence shown here is derived from an EMBL/GenBank/DDBJ whole genome shotgun (WGS) entry which is preliminary data.</text>
</comment>